<dbReference type="EC" id="1.1.1.100" evidence="2"/>
<dbReference type="PRINTS" id="PR00081">
    <property type="entry name" value="GDHRDH"/>
</dbReference>
<dbReference type="GO" id="GO:0004316">
    <property type="term" value="F:3-oxoacyl-[acyl-carrier-protein] reductase (NADPH) activity"/>
    <property type="evidence" value="ECO:0007669"/>
    <property type="project" value="UniProtKB-EC"/>
</dbReference>
<dbReference type="PANTHER" id="PTHR42879">
    <property type="entry name" value="3-OXOACYL-(ACYL-CARRIER-PROTEIN) REDUCTASE"/>
    <property type="match status" value="1"/>
</dbReference>
<dbReference type="InterPro" id="IPR002347">
    <property type="entry name" value="SDR_fam"/>
</dbReference>
<proteinExistence type="inferred from homology"/>
<comment type="caution">
    <text evidence="2">The sequence shown here is derived from an EMBL/GenBank/DDBJ whole genome shotgun (WGS) entry which is preliminary data.</text>
</comment>
<dbReference type="EMBL" id="JBEPLW010000003">
    <property type="protein sequence ID" value="MET3575055.1"/>
    <property type="molecule type" value="Genomic_DNA"/>
</dbReference>
<dbReference type="RefSeq" id="WP_354195834.1">
    <property type="nucleotide sequence ID" value="NZ_JBEPLW010000003.1"/>
</dbReference>
<reference evidence="2 3" key="1">
    <citation type="submission" date="2024-06" db="EMBL/GenBank/DDBJ databases">
        <title>Genomic Encyclopedia of Type Strains, Phase IV (KMG-IV): sequencing the most valuable type-strain genomes for metagenomic binning, comparative biology and taxonomic classification.</title>
        <authorList>
            <person name="Goeker M."/>
        </authorList>
    </citation>
    <scope>NUCLEOTIDE SEQUENCE [LARGE SCALE GENOMIC DNA]</scope>
    <source>
        <strain evidence="2 3">DSM 26128</strain>
    </source>
</reference>
<dbReference type="Gene3D" id="3.40.50.720">
    <property type="entry name" value="NAD(P)-binding Rossmann-like Domain"/>
    <property type="match status" value="1"/>
</dbReference>
<gene>
    <name evidence="2" type="ORF">ABID49_000939</name>
</gene>
<protein>
    <submittedName>
        <fullName evidence="2">3-oxoacyl-[acyl-carrier protein] reductase</fullName>
        <ecNumber evidence="2">1.1.1.100</ecNumber>
    </submittedName>
</protein>
<comment type="similarity">
    <text evidence="1">Belongs to the short-chain dehydrogenases/reductases (SDR) family.</text>
</comment>
<organism evidence="2 3">
    <name type="scientific">Bhargavaea ullalensis</name>
    <dbReference type="NCBI Taxonomy" id="1265685"/>
    <lineage>
        <taxon>Bacteria</taxon>
        <taxon>Bacillati</taxon>
        <taxon>Bacillota</taxon>
        <taxon>Bacilli</taxon>
        <taxon>Bacillales</taxon>
        <taxon>Caryophanaceae</taxon>
        <taxon>Bhargavaea</taxon>
    </lineage>
</organism>
<evidence type="ECO:0000256" key="1">
    <source>
        <dbReference type="ARBA" id="ARBA00006484"/>
    </source>
</evidence>
<keyword evidence="3" id="KW-1185">Reference proteome</keyword>
<evidence type="ECO:0000313" key="2">
    <source>
        <dbReference type="EMBL" id="MET3575055.1"/>
    </source>
</evidence>
<dbReference type="Pfam" id="PF13561">
    <property type="entry name" value="adh_short_C2"/>
    <property type="match status" value="1"/>
</dbReference>
<dbReference type="Proteomes" id="UP001549099">
    <property type="component" value="Unassembled WGS sequence"/>
</dbReference>
<accession>A0ABV2G9U6</accession>
<dbReference type="InterPro" id="IPR050259">
    <property type="entry name" value="SDR"/>
</dbReference>
<dbReference type="PRINTS" id="PR00080">
    <property type="entry name" value="SDRFAMILY"/>
</dbReference>
<dbReference type="SUPFAM" id="SSF51735">
    <property type="entry name" value="NAD(P)-binding Rossmann-fold domains"/>
    <property type="match status" value="1"/>
</dbReference>
<keyword evidence="2" id="KW-0560">Oxidoreductase</keyword>
<dbReference type="PANTHER" id="PTHR42879:SF6">
    <property type="entry name" value="NADPH-DEPENDENT REDUCTASE BACG"/>
    <property type="match status" value="1"/>
</dbReference>
<evidence type="ECO:0000313" key="3">
    <source>
        <dbReference type="Proteomes" id="UP001549099"/>
    </source>
</evidence>
<name>A0ABV2G9U6_9BACL</name>
<sequence length="263" mass="28553">MDLKLNNKRVLVMASSKGLGKAIATEFAREGADVFLTSRSEKSLSAAADEIRHETGNDRIRFSPCDMSSADELRDLFSEVRQTMGDPDILINNTGGPKAGGFDGVTDGDWMHAFEQNLLSYARTVREVLPAMKKNGWGRIVNISSSSTKEVIDNLILSNTMRAGMVGLSKSLAREFAGDHILVNTVGPGRIETDRILELDSVTADRLGVGINEITKEQQSRIPMGRYGRPDEFARAVVFLASGANTYLTGQSLVIDGGMLKAL</sequence>
<dbReference type="InterPro" id="IPR036291">
    <property type="entry name" value="NAD(P)-bd_dom_sf"/>
</dbReference>
<dbReference type="CDD" id="cd05344">
    <property type="entry name" value="BKR_like_SDR_like"/>
    <property type="match status" value="1"/>
</dbReference>